<evidence type="ECO:0000259" key="4">
    <source>
        <dbReference type="Pfam" id="PF01464"/>
    </source>
</evidence>
<accession>A0A8F9XJV7</accession>
<sequence length="361" mass="38233">MRLAPSLFPLVLLVVPLAFAEPQPEPAPASTAPASSSSTPAAPPAETSAQNPVTPDDLYDIGQSLFEQFAPADIKEQYAFPSKAQWDGFVGNLEHALESDSLADLARYEPQTLHALAALRTSPDGPEYTDWLKERLDYIQAAKELSDTATTPAAPSPSAEPAPTPPTATAPASPTTPPAPSSTAATQPAVPHYDLWLKRVQNRPAPADAEELMPRLRAAFLAEGVPPELAWLAEVESTLNPAACSPAGARGLFQMMPATAKHLGLSTFLPDERTDPEKSAHAAARYLKTLHARFGTWPLALAAYNAGEGRVARALAAQHGDTFAQIAAQLPAETRMYVPKVCALVAIRTGTPANELPPPRA</sequence>
<dbReference type="PANTHER" id="PTHR37423">
    <property type="entry name" value="SOLUBLE LYTIC MUREIN TRANSGLYCOSYLASE-RELATED"/>
    <property type="match status" value="1"/>
</dbReference>
<dbReference type="RefSeq" id="WP_220162439.1">
    <property type="nucleotide sequence ID" value="NZ_CP080507.1"/>
</dbReference>
<comment type="similarity">
    <text evidence="1">Belongs to the transglycosylase Slt family.</text>
</comment>
<evidence type="ECO:0000256" key="2">
    <source>
        <dbReference type="SAM" id="MobiDB-lite"/>
    </source>
</evidence>
<proteinExistence type="inferred from homology"/>
<feature type="domain" description="Transglycosylase SLT" evidence="4">
    <location>
        <begin position="225"/>
        <end position="319"/>
    </location>
</feature>
<dbReference type="PANTHER" id="PTHR37423:SF2">
    <property type="entry name" value="MEMBRANE-BOUND LYTIC MUREIN TRANSGLYCOSYLASE C"/>
    <property type="match status" value="1"/>
</dbReference>
<dbReference type="SUPFAM" id="SSF53955">
    <property type="entry name" value="Lysozyme-like"/>
    <property type="match status" value="1"/>
</dbReference>
<evidence type="ECO:0000256" key="3">
    <source>
        <dbReference type="SAM" id="SignalP"/>
    </source>
</evidence>
<evidence type="ECO:0000256" key="1">
    <source>
        <dbReference type="ARBA" id="ARBA00007734"/>
    </source>
</evidence>
<keyword evidence="6" id="KW-1185">Reference proteome</keyword>
<dbReference type="Proteomes" id="UP000825051">
    <property type="component" value="Chromosome"/>
</dbReference>
<dbReference type="PROSITE" id="PS00922">
    <property type="entry name" value="TRANSGLYCOSYLASE"/>
    <property type="match status" value="1"/>
</dbReference>
<dbReference type="GO" id="GO:0000270">
    <property type="term" value="P:peptidoglycan metabolic process"/>
    <property type="evidence" value="ECO:0007669"/>
    <property type="project" value="InterPro"/>
</dbReference>
<feature type="compositionally biased region" description="Pro residues" evidence="2">
    <location>
        <begin position="154"/>
        <end position="180"/>
    </location>
</feature>
<name>A0A8F9XJV7_9BACT</name>
<feature type="region of interest" description="Disordered" evidence="2">
    <location>
        <begin position="23"/>
        <end position="57"/>
    </location>
</feature>
<dbReference type="AlphaFoldDB" id="A0A8F9XJV7"/>
<dbReference type="KEGG" id="ole:K0B96_00210"/>
<dbReference type="CDD" id="cd16894">
    <property type="entry name" value="MltD-like"/>
    <property type="match status" value="1"/>
</dbReference>
<organism evidence="5 6">
    <name type="scientific">Horticoccus luteus</name>
    <dbReference type="NCBI Taxonomy" id="2862869"/>
    <lineage>
        <taxon>Bacteria</taxon>
        <taxon>Pseudomonadati</taxon>
        <taxon>Verrucomicrobiota</taxon>
        <taxon>Opitutia</taxon>
        <taxon>Opitutales</taxon>
        <taxon>Opitutaceae</taxon>
        <taxon>Horticoccus</taxon>
    </lineage>
</organism>
<dbReference type="InterPro" id="IPR008258">
    <property type="entry name" value="Transglycosylase_SLT_dom_1"/>
</dbReference>
<reference evidence="5" key="1">
    <citation type="submission" date="2021-08" db="EMBL/GenBank/DDBJ databases">
        <title>Genome of a novel bacterium of the phylum Verrucomicrobia, Oleiharenicola sp. KSB-15.</title>
        <authorList>
            <person name="Chung J.-H."/>
            <person name="Ahn J.-H."/>
            <person name="Yoon Y."/>
            <person name="Kim D.-Y."/>
            <person name="An S.-H."/>
            <person name="Park I."/>
            <person name="Yeon J."/>
        </authorList>
    </citation>
    <scope>NUCLEOTIDE SEQUENCE</scope>
    <source>
        <strain evidence="5">KSB-15</strain>
    </source>
</reference>
<feature type="compositionally biased region" description="Low complexity" evidence="2">
    <location>
        <begin position="23"/>
        <end position="50"/>
    </location>
</feature>
<feature type="region of interest" description="Disordered" evidence="2">
    <location>
        <begin position="146"/>
        <end position="187"/>
    </location>
</feature>
<gene>
    <name evidence="5" type="ORF">K0B96_00210</name>
</gene>
<feature type="chain" id="PRO_5034592381" evidence="3">
    <location>
        <begin position="21"/>
        <end position="361"/>
    </location>
</feature>
<dbReference type="Gene3D" id="1.10.530.10">
    <property type="match status" value="1"/>
</dbReference>
<dbReference type="InterPro" id="IPR023346">
    <property type="entry name" value="Lysozyme-like_dom_sf"/>
</dbReference>
<dbReference type="Pfam" id="PF01464">
    <property type="entry name" value="SLT"/>
    <property type="match status" value="1"/>
</dbReference>
<dbReference type="EMBL" id="CP080507">
    <property type="protein sequence ID" value="QYM79073.1"/>
    <property type="molecule type" value="Genomic_DNA"/>
</dbReference>
<dbReference type="GO" id="GO:0016020">
    <property type="term" value="C:membrane"/>
    <property type="evidence" value="ECO:0007669"/>
    <property type="project" value="InterPro"/>
</dbReference>
<keyword evidence="3" id="KW-0732">Signal</keyword>
<protein>
    <submittedName>
        <fullName evidence="5">Lytic transglycosylase domain-containing protein</fullName>
    </submittedName>
</protein>
<dbReference type="InterPro" id="IPR000189">
    <property type="entry name" value="Transglyc_AS"/>
</dbReference>
<dbReference type="GO" id="GO:0008933">
    <property type="term" value="F:peptidoglycan lytic transglycosylase activity"/>
    <property type="evidence" value="ECO:0007669"/>
    <property type="project" value="InterPro"/>
</dbReference>
<evidence type="ECO:0000313" key="6">
    <source>
        <dbReference type="Proteomes" id="UP000825051"/>
    </source>
</evidence>
<feature type="signal peptide" evidence="3">
    <location>
        <begin position="1"/>
        <end position="20"/>
    </location>
</feature>
<evidence type="ECO:0000313" key="5">
    <source>
        <dbReference type="EMBL" id="QYM79073.1"/>
    </source>
</evidence>